<proteinExistence type="predicted"/>
<reference evidence="2" key="1">
    <citation type="submission" date="2022-11" db="UniProtKB">
        <authorList>
            <consortium name="WormBaseParasite"/>
        </authorList>
    </citation>
    <scope>IDENTIFICATION</scope>
</reference>
<organism evidence="1 2">
    <name type="scientific">Meloidogyne floridensis</name>
    <dbReference type="NCBI Taxonomy" id="298350"/>
    <lineage>
        <taxon>Eukaryota</taxon>
        <taxon>Metazoa</taxon>
        <taxon>Ecdysozoa</taxon>
        <taxon>Nematoda</taxon>
        <taxon>Chromadorea</taxon>
        <taxon>Rhabditida</taxon>
        <taxon>Tylenchina</taxon>
        <taxon>Tylenchomorpha</taxon>
        <taxon>Tylenchoidea</taxon>
        <taxon>Meloidogynidae</taxon>
        <taxon>Meloidogyninae</taxon>
        <taxon>Meloidogyne</taxon>
    </lineage>
</organism>
<evidence type="ECO:0000313" key="1">
    <source>
        <dbReference type="Proteomes" id="UP000887560"/>
    </source>
</evidence>
<dbReference type="WBParaSite" id="scf7180000423156.g10339">
    <property type="protein sequence ID" value="scf7180000423156.g10339"/>
    <property type="gene ID" value="scf7180000423156.g10339"/>
</dbReference>
<protein>
    <submittedName>
        <fullName evidence="2">Galectin</fullName>
    </submittedName>
</protein>
<keyword evidence="1" id="KW-1185">Reference proteome</keyword>
<sequence>MYHYAISLNVELSGGARVEGIGDNLQLNESNRIYDNQTEIDDDNTWRAHMAAELAGDKVNLSWLDANETLKIRGI</sequence>
<name>A0A915P4H3_9BILA</name>
<accession>A0A915P4H3</accession>
<dbReference type="Proteomes" id="UP000887560">
    <property type="component" value="Unplaced"/>
</dbReference>
<evidence type="ECO:0000313" key="2">
    <source>
        <dbReference type="WBParaSite" id="scf7180000423156.g10339"/>
    </source>
</evidence>
<dbReference type="AlphaFoldDB" id="A0A915P4H3"/>